<evidence type="ECO:0000256" key="4">
    <source>
        <dbReference type="RuleBase" id="RU004504"/>
    </source>
</evidence>
<dbReference type="PaxDb" id="584708-Apau_0337"/>
<dbReference type="AlphaFoldDB" id="E3CYP1"/>
<dbReference type="NCBIfam" id="TIGR01977">
    <property type="entry name" value="am_tr_V_EF2568"/>
    <property type="match status" value="1"/>
</dbReference>
<accession>E3CYP1</accession>
<comment type="similarity">
    <text evidence="3">Belongs to the class-V pyridoxal-phosphate-dependent aminotransferase family.</text>
</comment>
<protein>
    <submittedName>
        <fullName evidence="6">Cysteine desulfurase family protein</fullName>
    </submittedName>
</protein>
<evidence type="ECO:0000256" key="1">
    <source>
        <dbReference type="ARBA" id="ARBA00001933"/>
    </source>
</evidence>
<evidence type="ECO:0000256" key="2">
    <source>
        <dbReference type="ARBA" id="ARBA00022898"/>
    </source>
</evidence>
<dbReference type="InterPro" id="IPR020578">
    <property type="entry name" value="Aminotrans_V_PyrdxlP_BS"/>
</dbReference>
<sequence length="388" mass="41059">MALYLNNAATTWPKPDCVPEAMAAFLRTGGANLARGSAASRDLSTLDLVTTCRERVSSLLGGHAGGDPRYVTFTANVTESLNVVLKGLLRPGMRVLTSSMEHNGVVRPLRRLEAEGVRLEVLPCSPEGFLAPRTLEEALREPADLAVLSHGSNVCGALQDLDALAPLCARAKVPLVLDAAQTAGVVPLDAARWDLGALCFTGHKGLMGPQGVGGILWRPDLAERCAPFVEGGTGSFSHEETQPTTLPDKFEAGTPNLPGIAGLAAALEWLAGTGIEVVAEREHRLGARLLAGLLAVPGLTLHGPRDGSNRLSVFALNLAGWDNGTLALELSDRYGIESRPGLHCSPLAHRTLGTFPQGALRLSPGYFNTPEEMDRTVRALEELAREGR</sequence>
<keyword evidence="7" id="KW-1185">Reference proteome</keyword>
<dbReference type="Proteomes" id="UP000005096">
    <property type="component" value="Chromosome"/>
</dbReference>
<dbReference type="OrthoDB" id="9804366at2"/>
<dbReference type="PANTHER" id="PTHR43586:SF4">
    <property type="entry name" value="ISOPENICILLIN N EPIMERASE"/>
    <property type="match status" value="1"/>
</dbReference>
<comment type="cofactor">
    <cofactor evidence="1 4">
        <name>pyridoxal 5'-phosphate</name>
        <dbReference type="ChEBI" id="CHEBI:597326"/>
    </cofactor>
</comment>
<proteinExistence type="inferred from homology"/>
<evidence type="ECO:0000313" key="7">
    <source>
        <dbReference type="Proteomes" id="UP000005096"/>
    </source>
</evidence>
<dbReference type="PANTHER" id="PTHR43586">
    <property type="entry name" value="CYSTEINE DESULFURASE"/>
    <property type="match status" value="1"/>
</dbReference>
<dbReference type="PROSITE" id="PS00595">
    <property type="entry name" value="AA_TRANSFER_CLASS_5"/>
    <property type="match status" value="1"/>
</dbReference>
<dbReference type="Gene3D" id="3.40.640.10">
    <property type="entry name" value="Type I PLP-dependent aspartate aminotransferase-like (Major domain)"/>
    <property type="match status" value="1"/>
</dbReference>
<dbReference type="InterPro" id="IPR010969">
    <property type="entry name" value="Cys_dSase-rel_unknwn_funct"/>
</dbReference>
<feature type="domain" description="Aminotransferase class V" evidence="5">
    <location>
        <begin position="4"/>
        <end position="375"/>
    </location>
</feature>
<evidence type="ECO:0000313" key="6">
    <source>
        <dbReference type="EMBL" id="EFQ22772.1"/>
    </source>
</evidence>
<reference evidence="6 7" key="1">
    <citation type="journal article" date="2010" name="Stand. Genomic Sci.">
        <title>Non-contiguous finished genome sequence of Aminomonas paucivorans type strain (GLU-3).</title>
        <authorList>
            <person name="Pitluck S."/>
            <person name="Yasawong M."/>
            <person name="Held B."/>
            <person name="Lapidus A."/>
            <person name="Nolan M."/>
            <person name="Copeland A."/>
            <person name="Lucas S."/>
            <person name="Del Rio T.G."/>
            <person name="Tice H."/>
            <person name="Cheng J.F."/>
            <person name="Chertkov O."/>
            <person name="Goodwin L."/>
            <person name="Tapia R."/>
            <person name="Han C."/>
            <person name="Liolios K."/>
            <person name="Ivanova N."/>
            <person name="Mavromatis K."/>
            <person name="Ovchinnikova G."/>
            <person name="Pati A."/>
            <person name="Chen A."/>
            <person name="Palaniappan K."/>
            <person name="Land M."/>
            <person name="Hauser L."/>
            <person name="Chang Y.J."/>
            <person name="Jeffries C.D."/>
            <person name="Pukall R."/>
            <person name="Spring S."/>
            <person name="Rohde M."/>
            <person name="Sikorski J."/>
            <person name="Goker M."/>
            <person name="Woyke T."/>
            <person name="Bristow J."/>
            <person name="Eisen J.A."/>
            <person name="Markowitz V."/>
            <person name="Hugenholtz P."/>
            <person name="Kyrpides N.C."/>
            <person name="Klenk H.P."/>
        </authorList>
    </citation>
    <scope>NUCLEOTIDE SEQUENCE [LARGE SCALE GENOMIC DNA]</scope>
    <source>
        <strain evidence="6 7">DSM 12260</strain>
    </source>
</reference>
<dbReference type="InterPro" id="IPR000192">
    <property type="entry name" value="Aminotrans_V_dom"/>
</dbReference>
<dbReference type="InterPro" id="IPR015424">
    <property type="entry name" value="PyrdxlP-dep_Trfase"/>
</dbReference>
<gene>
    <name evidence="6" type="ORF">Apau_0337</name>
</gene>
<dbReference type="Pfam" id="PF00266">
    <property type="entry name" value="Aminotran_5"/>
    <property type="match status" value="1"/>
</dbReference>
<dbReference type="SUPFAM" id="SSF53383">
    <property type="entry name" value="PLP-dependent transferases"/>
    <property type="match status" value="1"/>
</dbReference>
<name>E3CYP1_9BACT</name>
<organism evidence="6 7">
    <name type="scientific">Aminomonas paucivorans DSM 12260</name>
    <dbReference type="NCBI Taxonomy" id="584708"/>
    <lineage>
        <taxon>Bacteria</taxon>
        <taxon>Thermotogati</taxon>
        <taxon>Synergistota</taxon>
        <taxon>Synergistia</taxon>
        <taxon>Synergistales</taxon>
        <taxon>Synergistaceae</taxon>
        <taxon>Aminomonas</taxon>
    </lineage>
</organism>
<dbReference type="InterPro" id="IPR015422">
    <property type="entry name" value="PyrdxlP-dep_Trfase_small"/>
</dbReference>
<dbReference type="EMBL" id="CM001022">
    <property type="protein sequence ID" value="EFQ22772.1"/>
    <property type="molecule type" value="Genomic_DNA"/>
</dbReference>
<evidence type="ECO:0000259" key="5">
    <source>
        <dbReference type="Pfam" id="PF00266"/>
    </source>
</evidence>
<dbReference type="HOGENOM" id="CLU_003433_2_4_0"/>
<dbReference type="Gene3D" id="3.90.1150.10">
    <property type="entry name" value="Aspartate Aminotransferase, domain 1"/>
    <property type="match status" value="1"/>
</dbReference>
<dbReference type="STRING" id="584708.Apau_0337"/>
<dbReference type="RefSeq" id="WP_006299919.1">
    <property type="nucleotide sequence ID" value="NZ_CM001022.1"/>
</dbReference>
<dbReference type="eggNOG" id="COG0520">
    <property type="taxonomic scope" value="Bacteria"/>
</dbReference>
<dbReference type="InterPro" id="IPR015421">
    <property type="entry name" value="PyrdxlP-dep_Trfase_major"/>
</dbReference>
<evidence type="ECO:0000256" key="3">
    <source>
        <dbReference type="RuleBase" id="RU004075"/>
    </source>
</evidence>
<keyword evidence="2" id="KW-0663">Pyridoxal phosphate</keyword>